<dbReference type="AlphaFoldDB" id="B1Y5R5"/>
<dbReference type="Gene3D" id="1.10.287.470">
    <property type="entry name" value="Helix hairpin bin"/>
    <property type="match status" value="1"/>
</dbReference>
<dbReference type="GO" id="GO:0030313">
    <property type="term" value="C:cell envelope"/>
    <property type="evidence" value="ECO:0007669"/>
    <property type="project" value="UniProtKB-SubCell"/>
</dbReference>
<evidence type="ECO:0000256" key="2">
    <source>
        <dbReference type="ARBA" id="ARBA00009477"/>
    </source>
</evidence>
<name>B1Y5R5_LEPCP</name>
<dbReference type="EMBL" id="CP001013">
    <property type="protein sequence ID" value="ACB35961.1"/>
    <property type="molecule type" value="Genomic_DNA"/>
</dbReference>
<dbReference type="InterPro" id="IPR058792">
    <property type="entry name" value="Beta-barrel_RND_2"/>
</dbReference>
<evidence type="ECO:0000256" key="3">
    <source>
        <dbReference type="ARBA" id="ARBA00023054"/>
    </source>
</evidence>
<dbReference type="SUPFAM" id="SSF111369">
    <property type="entry name" value="HlyD-like secretion proteins"/>
    <property type="match status" value="1"/>
</dbReference>
<comment type="similarity">
    <text evidence="2">Belongs to the membrane fusion protein (MFP) (TC 8.A.1) family.</text>
</comment>
<keyword evidence="3" id="KW-0175">Coiled coil</keyword>
<evidence type="ECO:0000256" key="4">
    <source>
        <dbReference type="SAM" id="Phobius"/>
    </source>
</evidence>
<dbReference type="Gene3D" id="2.40.30.170">
    <property type="match status" value="1"/>
</dbReference>
<evidence type="ECO:0000313" key="7">
    <source>
        <dbReference type="EMBL" id="ACB35961.1"/>
    </source>
</evidence>
<evidence type="ECO:0000256" key="1">
    <source>
        <dbReference type="ARBA" id="ARBA00004196"/>
    </source>
</evidence>
<keyword evidence="4" id="KW-0472">Membrane</keyword>
<comment type="subcellular location">
    <subcellularLocation>
        <location evidence="1">Cell envelope</location>
    </subcellularLocation>
</comment>
<dbReference type="Proteomes" id="UP000001693">
    <property type="component" value="Chromosome"/>
</dbReference>
<dbReference type="GO" id="GO:0022857">
    <property type="term" value="F:transmembrane transporter activity"/>
    <property type="evidence" value="ECO:0007669"/>
    <property type="project" value="InterPro"/>
</dbReference>
<proteinExistence type="inferred from homology"/>
<keyword evidence="8" id="KW-1185">Reference proteome</keyword>
<dbReference type="Pfam" id="PF25954">
    <property type="entry name" value="Beta-barrel_RND_2"/>
    <property type="match status" value="1"/>
</dbReference>
<feature type="domain" description="CusB-like beta-barrel" evidence="6">
    <location>
        <begin position="254"/>
        <end position="329"/>
    </location>
</feature>
<gene>
    <name evidence="7" type="ordered locus">Lcho_3707</name>
</gene>
<dbReference type="Gene3D" id="2.40.50.100">
    <property type="match status" value="1"/>
</dbReference>
<evidence type="ECO:0000259" key="5">
    <source>
        <dbReference type="Pfam" id="PF25917"/>
    </source>
</evidence>
<organism evidence="7 8">
    <name type="scientific">Leptothrix cholodnii (strain ATCC 51168 / LMG 8142 / SP-6)</name>
    <name type="common">Leptothrix discophora (strain SP-6)</name>
    <dbReference type="NCBI Taxonomy" id="395495"/>
    <lineage>
        <taxon>Bacteria</taxon>
        <taxon>Pseudomonadati</taxon>
        <taxon>Pseudomonadota</taxon>
        <taxon>Betaproteobacteria</taxon>
        <taxon>Burkholderiales</taxon>
        <taxon>Sphaerotilaceae</taxon>
        <taxon>Leptothrix</taxon>
    </lineage>
</organism>
<dbReference type="PANTHER" id="PTHR32347">
    <property type="entry name" value="EFFLUX SYSTEM COMPONENT YKNX-RELATED"/>
    <property type="match status" value="1"/>
</dbReference>
<dbReference type="HOGENOM" id="CLU_018816_14_1_4"/>
<dbReference type="InterPro" id="IPR058625">
    <property type="entry name" value="MdtA-like_BSH"/>
</dbReference>
<reference evidence="7 8" key="1">
    <citation type="submission" date="2008-03" db="EMBL/GenBank/DDBJ databases">
        <title>Complete sequence of Leptothrix cholodnii SP-6.</title>
        <authorList>
            <consortium name="US DOE Joint Genome Institute"/>
            <person name="Copeland A."/>
            <person name="Lucas S."/>
            <person name="Lapidus A."/>
            <person name="Glavina del Rio T."/>
            <person name="Dalin E."/>
            <person name="Tice H."/>
            <person name="Bruce D."/>
            <person name="Goodwin L."/>
            <person name="Pitluck S."/>
            <person name="Chertkov O."/>
            <person name="Brettin T."/>
            <person name="Detter J.C."/>
            <person name="Han C."/>
            <person name="Kuske C.R."/>
            <person name="Schmutz J."/>
            <person name="Larimer F."/>
            <person name="Land M."/>
            <person name="Hauser L."/>
            <person name="Kyrpides N."/>
            <person name="Lykidis A."/>
            <person name="Emerson D."/>
            <person name="Richardson P."/>
        </authorList>
    </citation>
    <scope>NUCLEOTIDE SEQUENCE [LARGE SCALE GENOMIC DNA]</scope>
    <source>
        <strain evidence="8">ATCC 51168 / LMG 8142 / SP-6</strain>
    </source>
</reference>
<evidence type="ECO:0000313" key="8">
    <source>
        <dbReference type="Proteomes" id="UP000001693"/>
    </source>
</evidence>
<dbReference type="eggNOG" id="COG0845">
    <property type="taxonomic scope" value="Bacteria"/>
</dbReference>
<dbReference type="RefSeq" id="WP_012348708.1">
    <property type="nucleotide sequence ID" value="NC_010524.1"/>
</dbReference>
<dbReference type="Pfam" id="PF25917">
    <property type="entry name" value="BSH_RND"/>
    <property type="match status" value="1"/>
</dbReference>
<feature type="domain" description="Multidrug resistance protein MdtA-like barrel-sandwich hybrid" evidence="5">
    <location>
        <begin position="85"/>
        <end position="239"/>
    </location>
</feature>
<feature type="transmembrane region" description="Helical" evidence="4">
    <location>
        <begin position="31"/>
        <end position="51"/>
    </location>
</feature>
<sequence>MKTLPPSSATAAALSDLLGNDAGPSRWRRSVPWLIGTVLIAAAGAGLWFAFGPSQTAPVRYTTEPLARGDLALTVTANGKIQPTRSVSIGSELSGIVARVRVDVNDRVKKGQVLVELDTAKLLDQITRTRASLAAAQAGVAQAAAAAKESRANLARLEEVQRLSGGQVPAPAEMDSARAALDKAIAEQASAQAAVAQARATLSTDETNLGRASIRSPIDGVVLTRSVDPGNAVAASLQAVTLFTLAEDLTQLQLSVNVDEADVAQVQDGQSASFTVSAWAGRRYPATVTRVAYGSTLTDNVVTYTTLLSVDNADLSLRPGMTAVATIATNERRQVWLVSNRALRYSPGNGTASAPSRSVVSQLMPRIPGSNRPRSATTAAPVAGQAGRIWVQEGSAAPRAITVSIGLSNGRQTEVSGEELREGLQVLTGETSAGAQP</sequence>
<keyword evidence="4" id="KW-1133">Transmembrane helix</keyword>
<dbReference type="KEGG" id="lch:Lcho_3707"/>
<dbReference type="OrthoDB" id="9784484at2"/>
<dbReference type="InterPro" id="IPR050465">
    <property type="entry name" value="UPF0194_transport"/>
</dbReference>
<dbReference type="GO" id="GO:0016020">
    <property type="term" value="C:membrane"/>
    <property type="evidence" value="ECO:0007669"/>
    <property type="project" value="InterPro"/>
</dbReference>
<evidence type="ECO:0000259" key="6">
    <source>
        <dbReference type="Pfam" id="PF25954"/>
    </source>
</evidence>
<dbReference type="PANTHER" id="PTHR32347:SF14">
    <property type="entry name" value="EFFLUX SYSTEM COMPONENT YKNX-RELATED"/>
    <property type="match status" value="1"/>
</dbReference>
<keyword evidence="4" id="KW-0812">Transmembrane</keyword>
<dbReference type="STRING" id="395495.Lcho_3707"/>
<accession>B1Y5R5</accession>
<dbReference type="InterPro" id="IPR006143">
    <property type="entry name" value="RND_pump_MFP"/>
</dbReference>
<protein>
    <submittedName>
        <fullName evidence="7">Efflux transporter, RND family, MFP subunit</fullName>
    </submittedName>
</protein>
<dbReference type="NCBIfam" id="TIGR01730">
    <property type="entry name" value="RND_mfp"/>
    <property type="match status" value="1"/>
</dbReference>